<reference evidence="2" key="1">
    <citation type="journal article" date="2019" name="Curr. Biol.">
        <title>Genome Sequence of Striga asiatica Provides Insight into the Evolution of Plant Parasitism.</title>
        <authorList>
            <person name="Yoshida S."/>
            <person name="Kim S."/>
            <person name="Wafula E.K."/>
            <person name="Tanskanen J."/>
            <person name="Kim Y.M."/>
            <person name="Honaas L."/>
            <person name="Yang Z."/>
            <person name="Spallek T."/>
            <person name="Conn C.E."/>
            <person name="Ichihashi Y."/>
            <person name="Cheong K."/>
            <person name="Cui S."/>
            <person name="Der J.P."/>
            <person name="Gundlach H."/>
            <person name="Jiao Y."/>
            <person name="Hori C."/>
            <person name="Ishida J.K."/>
            <person name="Kasahara H."/>
            <person name="Kiba T."/>
            <person name="Kim M.S."/>
            <person name="Koo N."/>
            <person name="Laohavisit A."/>
            <person name="Lee Y.H."/>
            <person name="Lumba S."/>
            <person name="McCourt P."/>
            <person name="Mortimer J.C."/>
            <person name="Mutuku J.M."/>
            <person name="Nomura T."/>
            <person name="Sasaki-Sekimoto Y."/>
            <person name="Seto Y."/>
            <person name="Wang Y."/>
            <person name="Wakatake T."/>
            <person name="Sakakibara H."/>
            <person name="Demura T."/>
            <person name="Yamaguchi S."/>
            <person name="Yoneyama K."/>
            <person name="Manabe R.I."/>
            <person name="Nelson D.C."/>
            <person name="Schulman A.H."/>
            <person name="Timko M.P."/>
            <person name="dePamphilis C.W."/>
            <person name="Choi D."/>
            <person name="Shirasu K."/>
        </authorList>
    </citation>
    <scope>NUCLEOTIDE SEQUENCE [LARGE SCALE GENOMIC DNA]</scope>
    <source>
        <strain evidence="2">cv. UVA1</strain>
    </source>
</reference>
<dbReference type="GO" id="GO:0032259">
    <property type="term" value="P:methylation"/>
    <property type="evidence" value="ECO:0007669"/>
    <property type="project" value="UniProtKB-KW"/>
</dbReference>
<evidence type="ECO:0000313" key="2">
    <source>
        <dbReference type="Proteomes" id="UP000325081"/>
    </source>
</evidence>
<evidence type="ECO:0000313" key="1">
    <source>
        <dbReference type="EMBL" id="GER50822.1"/>
    </source>
</evidence>
<dbReference type="EMBL" id="BKCP01009404">
    <property type="protein sequence ID" value="GER50822.1"/>
    <property type="molecule type" value="Genomic_DNA"/>
</dbReference>
<dbReference type="GO" id="GO:0008168">
    <property type="term" value="F:methyltransferase activity"/>
    <property type="evidence" value="ECO:0007669"/>
    <property type="project" value="UniProtKB-KW"/>
</dbReference>
<keyword evidence="2" id="KW-1185">Reference proteome</keyword>
<name>A0A5A7R0J8_STRAF</name>
<organism evidence="1 2">
    <name type="scientific">Striga asiatica</name>
    <name type="common">Asiatic witchweed</name>
    <name type="synonym">Buchnera asiatica</name>
    <dbReference type="NCBI Taxonomy" id="4170"/>
    <lineage>
        <taxon>Eukaryota</taxon>
        <taxon>Viridiplantae</taxon>
        <taxon>Streptophyta</taxon>
        <taxon>Embryophyta</taxon>
        <taxon>Tracheophyta</taxon>
        <taxon>Spermatophyta</taxon>
        <taxon>Magnoliopsida</taxon>
        <taxon>eudicotyledons</taxon>
        <taxon>Gunneridae</taxon>
        <taxon>Pentapetalae</taxon>
        <taxon>asterids</taxon>
        <taxon>lamiids</taxon>
        <taxon>Lamiales</taxon>
        <taxon>Orobanchaceae</taxon>
        <taxon>Buchnereae</taxon>
        <taxon>Striga</taxon>
    </lineage>
</organism>
<keyword evidence="1" id="KW-0489">Methyltransferase</keyword>
<sequence>MVGFEDLHNTTNIHIYINLIMMNRNGKRRERHGQLQLNLKVDNLHIIRSSTQRIIRSSREWFEPPLVNDWIVTNGAIDRGLNSFHRANILHGQSQEHHQDPGQMRLVTQTHSLFNDFLNCTLSCFANVSIAALINIAFTLAQLFQLKWYEWRVKASRRAAIHVITLQKSEAAHQPFQSNNRSLR</sequence>
<proteinExistence type="predicted"/>
<protein>
    <submittedName>
        <fullName evidence="1">Ribosomal RNA small subunit methyltransferase G</fullName>
    </submittedName>
</protein>
<gene>
    <name evidence="1" type="ORF">STAS_28151</name>
</gene>
<dbReference type="AlphaFoldDB" id="A0A5A7R0J8"/>
<comment type="caution">
    <text evidence="1">The sequence shown here is derived from an EMBL/GenBank/DDBJ whole genome shotgun (WGS) entry which is preliminary data.</text>
</comment>
<dbReference type="Proteomes" id="UP000325081">
    <property type="component" value="Unassembled WGS sequence"/>
</dbReference>
<keyword evidence="1" id="KW-0808">Transferase</keyword>
<accession>A0A5A7R0J8</accession>